<dbReference type="GO" id="GO:0042277">
    <property type="term" value="F:peptide binding"/>
    <property type="evidence" value="ECO:0007669"/>
    <property type="project" value="TreeGrafter"/>
</dbReference>
<organism evidence="1">
    <name type="scientific">Streptomyces sp. SID7499</name>
    <dbReference type="NCBI Taxonomy" id="2706086"/>
    <lineage>
        <taxon>Bacteria</taxon>
        <taxon>Bacillati</taxon>
        <taxon>Actinomycetota</taxon>
        <taxon>Actinomycetes</taxon>
        <taxon>Kitasatosporales</taxon>
        <taxon>Streptomycetaceae</taxon>
        <taxon>Streptomyces</taxon>
    </lineage>
</organism>
<name>A0A6G3WL52_9ACTN</name>
<dbReference type="InterPro" id="IPR042097">
    <property type="entry name" value="Aminopeptidase_N-like_N_sf"/>
</dbReference>
<dbReference type="GO" id="GO:0005737">
    <property type="term" value="C:cytoplasm"/>
    <property type="evidence" value="ECO:0007669"/>
    <property type="project" value="TreeGrafter"/>
</dbReference>
<dbReference type="PANTHER" id="PTHR11533:SF174">
    <property type="entry name" value="PUROMYCIN-SENSITIVE AMINOPEPTIDASE-RELATED"/>
    <property type="match status" value="1"/>
</dbReference>
<proteinExistence type="predicted"/>
<dbReference type="Gene3D" id="2.60.40.1730">
    <property type="entry name" value="tricorn interacting facor f3 domain"/>
    <property type="match status" value="1"/>
</dbReference>
<dbReference type="GO" id="GO:0005615">
    <property type="term" value="C:extracellular space"/>
    <property type="evidence" value="ECO:0007669"/>
    <property type="project" value="TreeGrafter"/>
</dbReference>
<dbReference type="SUPFAM" id="SSF63737">
    <property type="entry name" value="Leukotriene A4 hydrolase N-terminal domain"/>
    <property type="match status" value="1"/>
</dbReference>
<keyword evidence="1" id="KW-0031">Aminopeptidase</keyword>
<dbReference type="AlphaFoldDB" id="A0A6G3WL52"/>
<reference evidence="1" key="1">
    <citation type="submission" date="2020-01" db="EMBL/GenBank/DDBJ databases">
        <title>Insect and environment-associated Actinomycetes.</title>
        <authorList>
            <person name="Currrie C."/>
            <person name="Chevrette M."/>
            <person name="Carlson C."/>
            <person name="Stubbendieck R."/>
            <person name="Wendt-Pienkowski E."/>
        </authorList>
    </citation>
    <scope>NUCLEOTIDE SEQUENCE</scope>
    <source>
        <strain evidence="1">SID7499</strain>
    </source>
</reference>
<evidence type="ECO:0000313" key="1">
    <source>
        <dbReference type="EMBL" id="NEE06201.1"/>
    </source>
</evidence>
<gene>
    <name evidence="1" type="ORF">G3M58_07105</name>
</gene>
<dbReference type="GO" id="GO:0043171">
    <property type="term" value="P:peptide catabolic process"/>
    <property type="evidence" value="ECO:0007669"/>
    <property type="project" value="TreeGrafter"/>
</dbReference>
<protein>
    <submittedName>
        <fullName evidence="1">Aminopeptidase N</fullName>
    </submittedName>
</protein>
<feature type="non-terminal residue" evidence="1">
    <location>
        <position position="109"/>
    </location>
</feature>
<sequence length="109" mass="11910">AAFDQPDLKSVFSIDVTAPEGWTVLGNGVAEHAGEGRWTIAATPLVSTYLVAVAAGPWHSVTTEHAGLPFGIHCRRSLAPYLDADADEILDITRALYDRYHEKFDEPYP</sequence>
<dbReference type="GO" id="GO:0008270">
    <property type="term" value="F:zinc ion binding"/>
    <property type="evidence" value="ECO:0007669"/>
    <property type="project" value="TreeGrafter"/>
</dbReference>
<dbReference type="InterPro" id="IPR050344">
    <property type="entry name" value="Peptidase_M1_aminopeptidases"/>
</dbReference>
<dbReference type="GO" id="GO:0016020">
    <property type="term" value="C:membrane"/>
    <property type="evidence" value="ECO:0007669"/>
    <property type="project" value="TreeGrafter"/>
</dbReference>
<dbReference type="EMBL" id="JAAGMN010000728">
    <property type="protein sequence ID" value="NEE06201.1"/>
    <property type="molecule type" value="Genomic_DNA"/>
</dbReference>
<dbReference type="GO" id="GO:0070006">
    <property type="term" value="F:metalloaminopeptidase activity"/>
    <property type="evidence" value="ECO:0007669"/>
    <property type="project" value="TreeGrafter"/>
</dbReference>
<accession>A0A6G3WL52</accession>
<dbReference type="PANTHER" id="PTHR11533">
    <property type="entry name" value="PROTEASE M1 ZINC METALLOPROTEASE"/>
    <property type="match status" value="1"/>
</dbReference>
<feature type="non-terminal residue" evidence="1">
    <location>
        <position position="1"/>
    </location>
</feature>
<comment type="caution">
    <text evidence="1">The sequence shown here is derived from an EMBL/GenBank/DDBJ whole genome shotgun (WGS) entry which is preliminary data.</text>
</comment>
<keyword evidence="1" id="KW-0378">Hydrolase</keyword>
<keyword evidence="1" id="KW-0645">Protease</keyword>